<comment type="caution">
    <text evidence="1">The sequence shown here is derived from an EMBL/GenBank/DDBJ whole genome shotgun (WGS) entry which is preliminary data.</text>
</comment>
<name>A0A840QU96_9BACI</name>
<dbReference type="Proteomes" id="UP000551878">
    <property type="component" value="Unassembled WGS sequence"/>
</dbReference>
<accession>A0A840QU96</accession>
<gene>
    <name evidence="1" type="ORF">HNQ41_003169</name>
</gene>
<dbReference type="AlphaFoldDB" id="A0A840QU96"/>
<dbReference type="EMBL" id="JACHHB010000019">
    <property type="protein sequence ID" value="MBB5174944.1"/>
    <property type="molecule type" value="Genomic_DNA"/>
</dbReference>
<sequence>MMGVLFQDKELEEVKHLLNRELEELLLDLSDSRIDGIVKRAMEERYQLIFKMYKRFASHEEVMKYVRGRKNVKIDKHQ</sequence>
<evidence type="ECO:0000313" key="2">
    <source>
        <dbReference type="Proteomes" id="UP000551878"/>
    </source>
</evidence>
<protein>
    <submittedName>
        <fullName evidence="1">Uncharacterized protein</fullName>
    </submittedName>
</protein>
<evidence type="ECO:0000313" key="1">
    <source>
        <dbReference type="EMBL" id="MBB5174944.1"/>
    </source>
</evidence>
<proteinExistence type="predicted"/>
<keyword evidence="2" id="KW-1185">Reference proteome</keyword>
<organism evidence="1 2">
    <name type="scientific">Texcoconibacillus texcoconensis</name>
    <dbReference type="NCBI Taxonomy" id="1095777"/>
    <lineage>
        <taxon>Bacteria</taxon>
        <taxon>Bacillati</taxon>
        <taxon>Bacillota</taxon>
        <taxon>Bacilli</taxon>
        <taxon>Bacillales</taxon>
        <taxon>Bacillaceae</taxon>
        <taxon>Texcoconibacillus</taxon>
    </lineage>
</organism>
<dbReference type="RefSeq" id="WP_184665348.1">
    <property type="nucleotide sequence ID" value="NZ_JACHHB010000019.1"/>
</dbReference>
<reference evidence="1 2" key="1">
    <citation type="submission" date="2020-08" db="EMBL/GenBank/DDBJ databases">
        <title>Genomic Encyclopedia of Type Strains, Phase IV (KMG-IV): sequencing the most valuable type-strain genomes for metagenomic binning, comparative biology and taxonomic classification.</title>
        <authorList>
            <person name="Goeker M."/>
        </authorList>
    </citation>
    <scope>NUCLEOTIDE SEQUENCE [LARGE SCALE GENOMIC DNA]</scope>
    <source>
        <strain evidence="1 2">DSM 24696</strain>
    </source>
</reference>